<keyword evidence="1" id="KW-0812">Transmembrane</keyword>
<sequence>MNTKKKETLYLIGFVIILIVLFLPISAFIKAVVTIVLLVLAVILRFFVKRNDEDR</sequence>
<name>A0ABN0PG03_STASI</name>
<feature type="transmembrane region" description="Helical" evidence="1">
    <location>
        <begin position="31"/>
        <end position="48"/>
    </location>
</feature>
<evidence type="ECO:0000256" key="1">
    <source>
        <dbReference type="SAM" id="Phobius"/>
    </source>
</evidence>
<evidence type="ECO:0000313" key="3">
    <source>
        <dbReference type="Proteomes" id="UP000017131"/>
    </source>
</evidence>
<organism evidence="2 3">
    <name type="scientific">Staphylococcus simulans UMC-CNS-990</name>
    <dbReference type="NCBI Taxonomy" id="1405498"/>
    <lineage>
        <taxon>Bacteria</taxon>
        <taxon>Bacillati</taxon>
        <taxon>Bacillota</taxon>
        <taxon>Bacilli</taxon>
        <taxon>Bacillales</taxon>
        <taxon>Staphylococcaceae</taxon>
        <taxon>Staphylococcus</taxon>
    </lineage>
</organism>
<feature type="transmembrane region" description="Helical" evidence="1">
    <location>
        <begin position="7"/>
        <end position="25"/>
    </location>
</feature>
<dbReference type="Proteomes" id="UP000017131">
    <property type="component" value="Unassembled WGS sequence"/>
</dbReference>
<keyword evidence="1" id="KW-0472">Membrane</keyword>
<reference evidence="2 3" key="1">
    <citation type="journal article" date="2013" name="Genome Announc.">
        <title>Draft Genome Sequence of Staphylococcus simulans UMC-CNS-990, Isolated from a Case of Chronic Bovine Mastitis.</title>
        <authorList>
            <person name="Calcutt M.J."/>
            <person name="Foecking M.F."/>
            <person name="Hsieh H.Y."/>
            <person name="Perry J."/>
            <person name="Stewart G.C."/>
            <person name="Middleton J.R."/>
        </authorList>
    </citation>
    <scope>NUCLEOTIDE SEQUENCE [LARGE SCALE GENOMIC DNA]</scope>
    <source>
        <strain evidence="2 3">UMC-CNS-990</strain>
    </source>
</reference>
<dbReference type="EMBL" id="AXDY01000001">
    <property type="protein sequence ID" value="ERS94565.1"/>
    <property type="molecule type" value="Genomic_DNA"/>
</dbReference>
<protein>
    <submittedName>
        <fullName evidence="2">Uncharacterized protein</fullName>
    </submittedName>
</protein>
<proteinExistence type="predicted"/>
<gene>
    <name evidence="2" type="ORF">SSIM_00295</name>
</gene>
<accession>A0ABN0PG03</accession>
<comment type="caution">
    <text evidence="2">The sequence shown here is derived from an EMBL/GenBank/DDBJ whole genome shotgun (WGS) entry which is preliminary data.</text>
</comment>
<keyword evidence="3" id="KW-1185">Reference proteome</keyword>
<keyword evidence="1" id="KW-1133">Transmembrane helix</keyword>
<evidence type="ECO:0000313" key="2">
    <source>
        <dbReference type="EMBL" id="ERS94565.1"/>
    </source>
</evidence>